<name>A0A3B1AXS9_9ZZZZ</name>
<accession>A0A3B1AXS9</accession>
<reference evidence="1" key="1">
    <citation type="submission" date="2018-06" db="EMBL/GenBank/DDBJ databases">
        <authorList>
            <person name="Zhirakovskaya E."/>
        </authorList>
    </citation>
    <scope>NUCLEOTIDE SEQUENCE</scope>
</reference>
<proteinExistence type="predicted"/>
<dbReference type="AlphaFoldDB" id="A0A3B1AXS9"/>
<dbReference type="EMBL" id="UOFY01000028">
    <property type="protein sequence ID" value="VAX08602.1"/>
    <property type="molecule type" value="Genomic_DNA"/>
</dbReference>
<sequence length="445" mass="50248">MLKNITPLVLLIAIISVISGCAQNTNYRTEIKLEQACNYVKAGDCAQAAIQYSQKGTDKEYHLGFVEFDDQGQLRKRPQLENVLDYFYPIAGKQDVLLVSFVHGWHHSARPGDNNVMKFRELLANLAEAEAMNSRKHGHSPRKVLGMYVGWRGDSITIPWVNGITFWDRKNTAHNVGSQGVAEVFLKLEEIVNVRMGMADEGSKDQHNSRLVILGHSFGGAVAFTALQQILTDRFIDSRAKKTFQGNANGFGDLVVLLNPAFEAMRFASLYDLSQLGCRRYFPTQLPKLAILTSEADRATSMAFPAGRFFSTMFEKHGTLERHYCSEKGEQAMLLDEGEADRTTVGHFETFRTHQLLPLPQAIARTADFDFQLLQQNWAKQKPAASLLFEATELQHLDRTRPLNPYLNIYVDETLIGDHNDIWGDEIISFVRDLIMISTMPQMDQ</sequence>
<gene>
    <name evidence="1" type="ORF">MNBD_GAMMA25-860</name>
</gene>
<protein>
    <submittedName>
        <fullName evidence="1">Uncharacterized protein</fullName>
    </submittedName>
</protein>
<dbReference type="Gene3D" id="3.40.50.1820">
    <property type="entry name" value="alpha/beta hydrolase"/>
    <property type="match status" value="1"/>
</dbReference>
<evidence type="ECO:0000313" key="1">
    <source>
        <dbReference type="EMBL" id="VAX08602.1"/>
    </source>
</evidence>
<dbReference type="PROSITE" id="PS51257">
    <property type="entry name" value="PROKAR_LIPOPROTEIN"/>
    <property type="match status" value="1"/>
</dbReference>
<dbReference type="InterPro" id="IPR029058">
    <property type="entry name" value="AB_hydrolase_fold"/>
</dbReference>
<dbReference type="SUPFAM" id="SSF53474">
    <property type="entry name" value="alpha/beta-Hydrolases"/>
    <property type="match status" value="1"/>
</dbReference>
<organism evidence="1">
    <name type="scientific">hydrothermal vent metagenome</name>
    <dbReference type="NCBI Taxonomy" id="652676"/>
    <lineage>
        <taxon>unclassified sequences</taxon>
        <taxon>metagenomes</taxon>
        <taxon>ecological metagenomes</taxon>
    </lineage>
</organism>